<evidence type="ECO:0000256" key="1">
    <source>
        <dbReference type="SAM" id="Phobius"/>
    </source>
</evidence>
<evidence type="ECO:0000313" key="2">
    <source>
        <dbReference type="EMBL" id="TWB01778.1"/>
    </source>
</evidence>
<keyword evidence="1" id="KW-0472">Membrane</keyword>
<evidence type="ECO:0000313" key="3">
    <source>
        <dbReference type="Proteomes" id="UP000319949"/>
    </source>
</evidence>
<feature type="transmembrane region" description="Helical" evidence="1">
    <location>
        <begin position="64"/>
        <end position="87"/>
    </location>
</feature>
<gene>
    <name evidence="2" type="ORF">FBZ96_103559</name>
</gene>
<sequence length="549" mass="60173">MGIKNGLSRSWRAWGQWNNIKELLDLFGWKDWLRDQAIAWGLSAFAGGGVIGMFTGAITIGSPIGVLLSALAAGVLAATLAVGVSLARALSRFQPQPNLAVGDDAILSPSGAVAPSSLRPKDNLAAISSDIPNVRVADCPAALELFDHPEQDKLLPLLEAEKLIAWARPMKPISDHPALIKVQGAVWRDHVLEFFPRGDGPGRINQTFIRTRPSKDSIFYDVFLNAHQLRQVWPNIDFSSKQQANETSAKKPDRPLPIALSLESLGSYMRTSSRVERLDRTIASAGRWQMSPEGHTLAFGLSEDLKNLGVANIAEVDALLEEKEELVLHSATHWIMKDGVISGQCVWELCKIMKAERGKDNYTKKIIDAYLAAKVVAAAGSKTSIVPATLTITENHSAATVLNYYDPICAITIRNIGDIDLTGAGLIQIEQISLRPKGMPLPLVLRTENQIREKRTGRFTLSAKQPKTVPIVFSLDQRPNVKASEWILFDSQENYYGLEPKPVQMVIGVYGGEKPSRALVSMEPKENSKPHFTVETVPLEYSLPGNDNV</sequence>
<name>A0A560DXF3_9BRAD</name>
<keyword evidence="1" id="KW-0812">Transmembrane</keyword>
<proteinExistence type="predicted"/>
<organism evidence="2 3">
    <name type="scientific">Bradyrhizobium stylosanthis</name>
    <dbReference type="NCBI Taxonomy" id="1803665"/>
    <lineage>
        <taxon>Bacteria</taxon>
        <taxon>Pseudomonadati</taxon>
        <taxon>Pseudomonadota</taxon>
        <taxon>Alphaproteobacteria</taxon>
        <taxon>Hyphomicrobiales</taxon>
        <taxon>Nitrobacteraceae</taxon>
        <taxon>Bradyrhizobium</taxon>
    </lineage>
</organism>
<reference evidence="2 3" key="1">
    <citation type="submission" date="2019-06" db="EMBL/GenBank/DDBJ databases">
        <title>Genomic Encyclopedia of Type Strains, Phase IV (KMG-V): Genome sequencing to study the core and pangenomes of soil and plant-associated prokaryotes.</title>
        <authorList>
            <person name="Whitman W."/>
        </authorList>
    </citation>
    <scope>NUCLEOTIDE SEQUENCE [LARGE SCALE GENOMIC DNA]</scope>
    <source>
        <strain evidence="2 3">BR 510</strain>
    </source>
</reference>
<dbReference type="EMBL" id="VITK01000003">
    <property type="protein sequence ID" value="TWB01778.1"/>
    <property type="molecule type" value="Genomic_DNA"/>
</dbReference>
<dbReference type="RefSeq" id="WP_145661060.1">
    <property type="nucleotide sequence ID" value="NZ_VITK01000003.1"/>
</dbReference>
<accession>A0A560DXF3</accession>
<protein>
    <submittedName>
        <fullName evidence="2">Uncharacterized protein</fullName>
    </submittedName>
</protein>
<feature type="transmembrane region" description="Helical" evidence="1">
    <location>
        <begin position="37"/>
        <end position="58"/>
    </location>
</feature>
<comment type="caution">
    <text evidence="2">The sequence shown here is derived from an EMBL/GenBank/DDBJ whole genome shotgun (WGS) entry which is preliminary data.</text>
</comment>
<dbReference type="AlphaFoldDB" id="A0A560DXF3"/>
<keyword evidence="3" id="KW-1185">Reference proteome</keyword>
<dbReference type="Proteomes" id="UP000319949">
    <property type="component" value="Unassembled WGS sequence"/>
</dbReference>
<keyword evidence="1" id="KW-1133">Transmembrane helix</keyword>